<reference evidence="1 2" key="1">
    <citation type="submission" date="2019-09" db="EMBL/GenBank/DDBJ databases">
        <title>Draft genome sequence of Acinetobacter tandoii W4-4-4 isolated from environmental water sample.</title>
        <authorList>
            <person name="Wee S.K."/>
            <person name="Yan B."/>
            <person name="Mustaffa S.B."/>
            <person name="Yap E.P.H."/>
        </authorList>
    </citation>
    <scope>NUCLEOTIDE SEQUENCE [LARGE SCALE GENOMIC DNA]</scope>
    <source>
        <strain evidence="1 2">W4-4-4</strain>
    </source>
</reference>
<dbReference type="RefSeq" id="WP_104441815.1">
    <property type="nucleotide sequence ID" value="NZ_VXLD01000001.1"/>
</dbReference>
<dbReference type="EMBL" id="VXLD01000001">
    <property type="protein sequence ID" value="KAB1860000.1"/>
    <property type="molecule type" value="Genomic_DNA"/>
</dbReference>
<sequence>MGISNVYQFIKFGSTLGLLVSVLALQGCVRMMLPTSDAELVTKSINGGGSVEVPLDYVQSYANLKQAYVKCMEYRTLNDSLKIDANLDRENSIGTFYGRPPYGTYIFKTTITPIDSNTSKLTLYTIRGSLLTDNANQNVLNKRLEQDKIRALGQDAKCNKD</sequence>
<evidence type="ECO:0000313" key="1">
    <source>
        <dbReference type="EMBL" id="KAB1860000.1"/>
    </source>
</evidence>
<proteinExistence type="predicted"/>
<gene>
    <name evidence="1" type="ORF">F4W09_02450</name>
</gene>
<organism evidence="1 2">
    <name type="scientific">Acinetobacter tandoii</name>
    <dbReference type="NCBI Taxonomy" id="202954"/>
    <lineage>
        <taxon>Bacteria</taxon>
        <taxon>Pseudomonadati</taxon>
        <taxon>Pseudomonadota</taxon>
        <taxon>Gammaproteobacteria</taxon>
        <taxon>Moraxellales</taxon>
        <taxon>Moraxellaceae</taxon>
        <taxon>Acinetobacter</taxon>
    </lineage>
</organism>
<name>A0A5N4WUR2_9GAMM</name>
<comment type="caution">
    <text evidence="1">The sequence shown here is derived from an EMBL/GenBank/DDBJ whole genome shotgun (WGS) entry which is preliminary data.</text>
</comment>
<dbReference type="AlphaFoldDB" id="A0A5N4WUR2"/>
<protein>
    <submittedName>
        <fullName evidence="1">Uncharacterized protein</fullName>
    </submittedName>
</protein>
<dbReference type="Proteomes" id="UP000325788">
    <property type="component" value="Unassembled WGS sequence"/>
</dbReference>
<accession>A0A5N4WUR2</accession>
<evidence type="ECO:0000313" key="2">
    <source>
        <dbReference type="Proteomes" id="UP000325788"/>
    </source>
</evidence>